<keyword evidence="6 10" id="KW-0808">Transferase</keyword>
<comment type="caution">
    <text evidence="12">The sequence shown here is derived from an EMBL/GenBank/DDBJ whole genome shotgun (WGS) entry which is preliminary data.</text>
</comment>
<evidence type="ECO:0000256" key="2">
    <source>
        <dbReference type="ARBA" id="ARBA00010571"/>
    </source>
</evidence>
<dbReference type="GO" id="GO:0046677">
    <property type="term" value="P:response to antibiotic"/>
    <property type="evidence" value="ECO:0007669"/>
    <property type="project" value="UniProtKB-KW"/>
</dbReference>
<keyword evidence="7 10" id="KW-0046">Antibiotic resistance</keyword>
<dbReference type="EMBL" id="DVJN01000054">
    <property type="protein sequence ID" value="HIS91914.1"/>
    <property type="molecule type" value="Genomic_DNA"/>
</dbReference>
<evidence type="ECO:0000256" key="1">
    <source>
        <dbReference type="ARBA" id="ARBA00002150"/>
    </source>
</evidence>
<feature type="active site" description="Proton acceptor" evidence="9">
    <location>
        <position position="183"/>
    </location>
</feature>
<gene>
    <name evidence="12" type="ORF">IAA84_02740</name>
</gene>
<evidence type="ECO:0000313" key="12">
    <source>
        <dbReference type="EMBL" id="HIS91914.1"/>
    </source>
</evidence>
<dbReference type="InterPro" id="IPR018372">
    <property type="entry name" value="Chloramphenicol_AcTrfase_AS"/>
</dbReference>
<comment type="catalytic activity">
    <reaction evidence="10">
        <text>chloramphenicol + acetyl-CoA = chloramphenicol 3-acetate + CoA</text>
        <dbReference type="Rhea" id="RHEA:18421"/>
        <dbReference type="ChEBI" id="CHEBI:16730"/>
        <dbReference type="ChEBI" id="CHEBI:17698"/>
        <dbReference type="ChEBI" id="CHEBI:57287"/>
        <dbReference type="ChEBI" id="CHEBI:57288"/>
        <dbReference type="EC" id="2.3.1.28"/>
    </reaction>
</comment>
<dbReference type="InterPro" id="IPR023213">
    <property type="entry name" value="CAT-like_dom_sf"/>
</dbReference>
<dbReference type="AlphaFoldDB" id="A0A9D1FYR9"/>
<dbReference type="Proteomes" id="UP000824140">
    <property type="component" value="Unassembled WGS sequence"/>
</dbReference>
<dbReference type="Pfam" id="PF00302">
    <property type="entry name" value="CAT"/>
    <property type="match status" value="1"/>
</dbReference>
<dbReference type="InterPro" id="IPR001707">
    <property type="entry name" value="Cmp_AcTrfase"/>
</dbReference>
<dbReference type="EC" id="2.3.1.28" evidence="4 10"/>
<evidence type="ECO:0000256" key="8">
    <source>
        <dbReference type="ARBA" id="ARBA00023315"/>
    </source>
</evidence>
<evidence type="ECO:0000256" key="11">
    <source>
        <dbReference type="RuleBase" id="RU004156"/>
    </source>
</evidence>
<comment type="function">
    <text evidence="1 10">This enzyme is an effector of chloramphenicol resistance in bacteria.</text>
</comment>
<evidence type="ECO:0000256" key="3">
    <source>
        <dbReference type="ARBA" id="ARBA00011233"/>
    </source>
</evidence>
<evidence type="ECO:0000256" key="5">
    <source>
        <dbReference type="ARBA" id="ARBA00020291"/>
    </source>
</evidence>
<comment type="similarity">
    <text evidence="2 11">Belongs to the chloramphenicol acetyltransferase family.</text>
</comment>
<organism evidence="12 13">
    <name type="scientific">Candidatus Alectryocaccomicrobium excrementavium</name>
    <dbReference type="NCBI Taxonomy" id="2840668"/>
    <lineage>
        <taxon>Bacteria</taxon>
        <taxon>Bacillati</taxon>
        <taxon>Bacillota</taxon>
        <taxon>Clostridia</taxon>
        <taxon>Candidatus Alectryocaccomicrobium</taxon>
    </lineage>
</organism>
<keyword evidence="8 10" id="KW-0012">Acyltransferase</keyword>
<sequence>MAFHKIDLETWPRREYYEHYIQQVVCTYSITVRLDITRLGGHKIYPAMLWLLTQTVNEFAQFRTQLTAEGLGYFDEMHPRYTVFSPEKETFSSIWTLCDGDFPVFLARYREDVARYAPSGCFSPKPGQPENCFDVSMLPWMRFEGFNLNIFGDGKYLLPIFTMGQAFVEGEKTLLPLAIQVHHAVCDGYHVSKFVAALQEKIAAFAF</sequence>
<accession>A0A9D1FYR9</accession>
<evidence type="ECO:0000313" key="13">
    <source>
        <dbReference type="Proteomes" id="UP000824140"/>
    </source>
</evidence>
<reference evidence="12" key="1">
    <citation type="submission" date="2020-10" db="EMBL/GenBank/DDBJ databases">
        <authorList>
            <person name="Gilroy R."/>
        </authorList>
    </citation>
    <scope>NUCLEOTIDE SEQUENCE</scope>
    <source>
        <strain evidence="12">13766</strain>
    </source>
</reference>
<dbReference type="Gene3D" id="3.30.559.10">
    <property type="entry name" value="Chloramphenicol acetyltransferase-like domain"/>
    <property type="match status" value="1"/>
</dbReference>
<dbReference type="PROSITE" id="PS00100">
    <property type="entry name" value="CAT"/>
    <property type="match status" value="1"/>
</dbReference>
<evidence type="ECO:0000256" key="6">
    <source>
        <dbReference type="ARBA" id="ARBA00022679"/>
    </source>
</evidence>
<dbReference type="GO" id="GO:0008811">
    <property type="term" value="F:chloramphenicol O-acetyltransferase activity"/>
    <property type="evidence" value="ECO:0007669"/>
    <property type="project" value="UniProtKB-EC"/>
</dbReference>
<evidence type="ECO:0000256" key="4">
    <source>
        <dbReference type="ARBA" id="ARBA00013235"/>
    </source>
</evidence>
<reference evidence="12" key="2">
    <citation type="journal article" date="2021" name="PeerJ">
        <title>Extensive microbial diversity within the chicken gut microbiome revealed by metagenomics and culture.</title>
        <authorList>
            <person name="Gilroy R."/>
            <person name="Ravi A."/>
            <person name="Getino M."/>
            <person name="Pursley I."/>
            <person name="Horton D.L."/>
            <person name="Alikhan N.F."/>
            <person name="Baker D."/>
            <person name="Gharbi K."/>
            <person name="Hall N."/>
            <person name="Watson M."/>
            <person name="Adriaenssens E.M."/>
            <person name="Foster-Nyarko E."/>
            <person name="Jarju S."/>
            <person name="Secka A."/>
            <person name="Antonio M."/>
            <person name="Oren A."/>
            <person name="Chaudhuri R.R."/>
            <person name="La Ragione R."/>
            <person name="Hildebrand F."/>
            <person name="Pallen M.J."/>
        </authorList>
    </citation>
    <scope>NUCLEOTIDE SEQUENCE</scope>
    <source>
        <strain evidence="12">13766</strain>
    </source>
</reference>
<evidence type="ECO:0000256" key="9">
    <source>
        <dbReference type="PIRSR" id="PIRSR000440-1"/>
    </source>
</evidence>
<proteinExistence type="inferred from homology"/>
<evidence type="ECO:0000256" key="10">
    <source>
        <dbReference type="RuleBase" id="RU000503"/>
    </source>
</evidence>
<dbReference type="SMART" id="SM01059">
    <property type="entry name" value="CAT"/>
    <property type="match status" value="1"/>
</dbReference>
<dbReference type="SUPFAM" id="SSF52777">
    <property type="entry name" value="CoA-dependent acyltransferases"/>
    <property type="match status" value="1"/>
</dbReference>
<dbReference type="PANTHER" id="PTHR38474:SF2">
    <property type="entry name" value="CHLORAMPHENICOL ACETYLTRANSFERASE"/>
    <property type="match status" value="1"/>
</dbReference>
<dbReference type="PANTHER" id="PTHR38474">
    <property type="entry name" value="SLR0299 PROTEIN"/>
    <property type="match status" value="1"/>
</dbReference>
<name>A0A9D1FYR9_9FIRM</name>
<protein>
    <recommendedName>
        <fullName evidence="5 10">Chloramphenicol acetyltransferase</fullName>
        <ecNumber evidence="4 10">2.3.1.28</ecNumber>
    </recommendedName>
</protein>
<comment type="subunit">
    <text evidence="3">Homotrimer.</text>
</comment>
<dbReference type="PIRSF" id="PIRSF000440">
    <property type="entry name" value="CAT"/>
    <property type="match status" value="1"/>
</dbReference>
<evidence type="ECO:0000256" key="7">
    <source>
        <dbReference type="ARBA" id="ARBA00023251"/>
    </source>
</evidence>